<sequence>MTMRLPGRLFLSYAAVIAVGAVAAYVTIRLLAPKFFAREADAVIRALLAGHGQTRRALRGTVRGAFVSALTTALLFGTLASVVVAALAAALITRRLVRPLNEVRRATRLIAAGRYQASVPVPREPELAGIASDVNTLATRLADTEERRSRLLGEVAHEMRTPLTALEGYLEGLIDGVFAPEPEVLGAVSDELRRLRRLADDLSALSRSEEQRLDLSLAATDLAALAGKAATRLAPQFADAGVRLSIEAGAPLPVWADPDRITQVLTNILGNALAATPPGGVVAVRTAAPPGLAQVTIADTGAGLAAADLERVFERFYRAPRPPEPPSPPEPPEPPEPPGAPGRPGGQEQPRRATGSGIGLTIARNIARAHGGDVTAASAGLGQGAAFTLTLPLRSG</sequence>
<dbReference type="InterPro" id="IPR036890">
    <property type="entry name" value="HATPase_C_sf"/>
</dbReference>
<dbReference type="SUPFAM" id="SSF158472">
    <property type="entry name" value="HAMP domain-like"/>
    <property type="match status" value="1"/>
</dbReference>
<dbReference type="GO" id="GO:0030295">
    <property type="term" value="F:protein kinase activator activity"/>
    <property type="evidence" value="ECO:0007669"/>
    <property type="project" value="TreeGrafter"/>
</dbReference>
<evidence type="ECO:0000259" key="15">
    <source>
        <dbReference type="PROSITE" id="PS50109"/>
    </source>
</evidence>
<keyword evidence="4" id="KW-0597">Phosphoprotein</keyword>
<evidence type="ECO:0000256" key="7">
    <source>
        <dbReference type="ARBA" id="ARBA00022741"/>
    </source>
</evidence>
<evidence type="ECO:0000259" key="16">
    <source>
        <dbReference type="PROSITE" id="PS50885"/>
    </source>
</evidence>
<dbReference type="OrthoDB" id="9757990at2"/>
<dbReference type="PRINTS" id="PR00344">
    <property type="entry name" value="BCTRLSENSOR"/>
</dbReference>
<dbReference type="InterPro" id="IPR003661">
    <property type="entry name" value="HisK_dim/P_dom"/>
</dbReference>
<dbReference type="InterPro" id="IPR003594">
    <property type="entry name" value="HATPase_dom"/>
</dbReference>
<dbReference type="GO" id="GO:0000155">
    <property type="term" value="F:phosphorelay sensor kinase activity"/>
    <property type="evidence" value="ECO:0007669"/>
    <property type="project" value="InterPro"/>
</dbReference>
<dbReference type="PROSITE" id="PS50885">
    <property type="entry name" value="HAMP"/>
    <property type="match status" value="1"/>
</dbReference>
<evidence type="ECO:0000256" key="13">
    <source>
        <dbReference type="SAM" id="MobiDB-lite"/>
    </source>
</evidence>
<keyword evidence="10 14" id="KW-1133">Transmembrane helix</keyword>
<evidence type="ECO:0000256" key="3">
    <source>
        <dbReference type="ARBA" id="ARBA00012438"/>
    </source>
</evidence>
<keyword evidence="6 14" id="KW-0812">Transmembrane</keyword>
<dbReference type="GO" id="GO:0005524">
    <property type="term" value="F:ATP binding"/>
    <property type="evidence" value="ECO:0007669"/>
    <property type="project" value="UniProtKB-KW"/>
</dbReference>
<evidence type="ECO:0000256" key="11">
    <source>
        <dbReference type="ARBA" id="ARBA00023012"/>
    </source>
</evidence>
<dbReference type="CDD" id="cd00075">
    <property type="entry name" value="HATPase"/>
    <property type="match status" value="1"/>
</dbReference>
<evidence type="ECO:0000256" key="12">
    <source>
        <dbReference type="ARBA" id="ARBA00039401"/>
    </source>
</evidence>
<evidence type="ECO:0000256" key="14">
    <source>
        <dbReference type="SAM" id="Phobius"/>
    </source>
</evidence>
<dbReference type="CDD" id="cd06225">
    <property type="entry name" value="HAMP"/>
    <property type="match status" value="1"/>
</dbReference>
<evidence type="ECO:0000313" key="17">
    <source>
        <dbReference type="EMBL" id="TVZ00563.1"/>
    </source>
</evidence>
<comment type="subcellular location">
    <subcellularLocation>
        <location evidence="2">Cell membrane</location>
    </subcellularLocation>
</comment>
<evidence type="ECO:0000256" key="4">
    <source>
        <dbReference type="ARBA" id="ARBA00022553"/>
    </source>
</evidence>
<dbReference type="GO" id="GO:0005886">
    <property type="term" value="C:plasma membrane"/>
    <property type="evidence" value="ECO:0007669"/>
    <property type="project" value="UniProtKB-SubCell"/>
</dbReference>
<evidence type="ECO:0000256" key="8">
    <source>
        <dbReference type="ARBA" id="ARBA00022777"/>
    </source>
</evidence>
<dbReference type="Gene3D" id="3.30.565.10">
    <property type="entry name" value="Histidine kinase-like ATPase, C-terminal domain"/>
    <property type="match status" value="1"/>
</dbReference>
<dbReference type="SMART" id="SM00388">
    <property type="entry name" value="HisKA"/>
    <property type="match status" value="1"/>
</dbReference>
<evidence type="ECO:0000256" key="10">
    <source>
        <dbReference type="ARBA" id="ARBA00022989"/>
    </source>
</evidence>
<evidence type="ECO:0000256" key="6">
    <source>
        <dbReference type="ARBA" id="ARBA00022692"/>
    </source>
</evidence>
<evidence type="ECO:0000256" key="1">
    <source>
        <dbReference type="ARBA" id="ARBA00000085"/>
    </source>
</evidence>
<dbReference type="EC" id="2.7.13.3" evidence="3"/>
<proteinExistence type="predicted"/>
<keyword evidence="8 17" id="KW-0418">Kinase</keyword>
<dbReference type="SUPFAM" id="SSF55874">
    <property type="entry name" value="ATPase domain of HSP90 chaperone/DNA topoisomerase II/histidine kinase"/>
    <property type="match status" value="1"/>
</dbReference>
<reference evidence="17 18" key="1">
    <citation type="submission" date="2018-11" db="EMBL/GenBank/DDBJ databases">
        <title>Trebonia kvetii gen.nov., sp.nov., a novel acidophilic actinobacterium, and proposal of the new actinobacterial family Treboniaceae fam. nov.</title>
        <authorList>
            <person name="Rapoport D."/>
            <person name="Sagova-Mareckova M."/>
            <person name="Sedlacek I."/>
            <person name="Provaznik J."/>
            <person name="Kralova S."/>
            <person name="Pavlinic D."/>
            <person name="Benes V."/>
            <person name="Kopecky J."/>
        </authorList>
    </citation>
    <scope>NUCLEOTIDE SEQUENCE [LARGE SCALE GENOMIC DNA]</scope>
    <source>
        <strain evidence="17 18">15Tr583</strain>
    </source>
</reference>
<dbReference type="Pfam" id="PF00512">
    <property type="entry name" value="HisKA"/>
    <property type="match status" value="1"/>
</dbReference>
<feature type="transmembrane region" description="Helical" evidence="14">
    <location>
        <begin position="65"/>
        <end position="92"/>
    </location>
</feature>
<keyword evidence="7" id="KW-0547">Nucleotide-binding</keyword>
<dbReference type="AlphaFoldDB" id="A0A6P2BTM6"/>
<dbReference type="Gene3D" id="6.10.340.10">
    <property type="match status" value="1"/>
</dbReference>
<keyword evidence="14" id="KW-0472">Membrane</keyword>
<dbReference type="PANTHER" id="PTHR42878">
    <property type="entry name" value="TWO-COMPONENT HISTIDINE KINASE"/>
    <property type="match status" value="1"/>
</dbReference>
<dbReference type="SMART" id="SM00304">
    <property type="entry name" value="HAMP"/>
    <property type="match status" value="1"/>
</dbReference>
<dbReference type="InterPro" id="IPR004358">
    <property type="entry name" value="Sig_transdc_His_kin-like_C"/>
</dbReference>
<dbReference type="CDD" id="cd00082">
    <property type="entry name" value="HisKA"/>
    <property type="match status" value="1"/>
</dbReference>
<dbReference type="InterPro" id="IPR050351">
    <property type="entry name" value="BphY/WalK/GraS-like"/>
</dbReference>
<dbReference type="Pfam" id="PF00672">
    <property type="entry name" value="HAMP"/>
    <property type="match status" value="1"/>
</dbReference>
<dbReference type="EMBL" id="RPFW01000008">
    <property type="protein sequence ID" value="TVZ00563.1"/>
    <property type="molecule type" value="Genomic_DNA"/>
</dbReference>
<dbReference type="Pfam" id="PF02518">
    <property type="entry name" value="HATPase_c"/>
    <property type="match status" value="1"/>
</dbReference>
<name>A0A6P2BTM6_9ACTN</name>
<dbReference type="SUPFAM" id="SSF47384">
    <property type="entry name" value="Homodimeric domain of signal transducing histidine kinase"/>
    <property type="match status" value="1"/>
</dbReference>
<dbReference type="PANTHER" id="PTHR42878:SF7">
    <property type="entry name" value="SENSOR HISTIDINE KINASE GLRK"/>
    <property type="match status" value="1"/>
</dbReference>
<dbReference type="Proteomes" id="UP000460272">
    <property type="component" value="Unassembled WGS sequence"/>
</dbReference>
<dbReference type="InterPro" id="IPR036097">
    <property type="entry name" value="HisK_dim/P_sf"/>
</dbReference>
<protein>
    <recommendedName>
        <fullName evidence="12">Sensor-like histidine kinase SenX3</fullName>
        <ecNumber evidence="3">2.7.13.3</ecNumber>
    </recommendedName>
</protein>
<evidence type="ECO:0000256" key="5">
    <source>
        <dbReference type="ARBA" id="ARBA00022679"/>
    </source>
</evidence>
<feature type="domain" description="HAMP" evidence="16">
    <location>
        <begin position="94"/>
        <end position="146"/>
    </location>
</feature>
<dbReference type="InterPro" id="IPR005467">
    <property type="entry name" value="His_kinase_dom"/>
</dbReference>
<organism evidence="17 18">
    <name type="scientific">Trebonia kvetii</name>
    <dbReference type="NCBI Taxonomy" id="2480626"/>
    <lineage>
        <taxon>Bacteria</taxon>
        <taxon>Bacillati</taxon>
        <taxon>Actinomycetota</taxon>
        <taxon>Actinomycetes</taxon>
        <taxon>Streptosporangiales</taxon>
        <taxon>Treboniaceae</taxon>
        <taxon>Trebonia</taxon>
    </lineage>
</organism>
<feature type="region of interest" description="Disordered" evidence="13">
    <location>
        <begin position="318"/>
        <end position="360"/>
    </location>
</feature>
<dbReference type="Gene3D" id="1.10.287.130">
    <property type="match status" value="1"/>
</dbReference>
<keyword evidence="11" id="KW-0902">Two-component regulatory system</keyword>
<comment type="caution">
    <text evidence="17">The sequence shown here is derived from an EMBL/GenBank/DDBJ whole genome shotgun (WGS) entry which is preliminary data.</text>
</comment>
<keyword evidence="5" id="KW-0808">Transferase</keyword>
<evidence type="ECO:0000313" key="18">
    <source>
        <dbReference type="Proteomes" id="UP000460272"/>
    </source>
</evidence>
<feature type="domain" description="Histidine kinase" evidence="15">
    <location>
        <begin position="154"/>
        <end position="395"/>
    </location>
</feature>
<keyword evidence="18" id="KW-1185">Reference proteome</keyword>
<dbReference type="InterPro" id="IPR003660">
    <property type="entry name" value="HAMP_dom"/>
</dbReference>
<gene>
    <name evidence="17" type="ORF">EAS64_34810</name>
</gene>
<accession>A0A6P2BTM6</accession>
<dbReference type="GO" id="GO:0000156">
    <property type="term" value="F:phosphorelay response regulator activity"/>
    <property type="evidence" value="ECO:0007669"/>
    <property type="project" value="TreeGrafter"/>
</dbReference>
<evidence type="ECO:0000256" key="9">
    <source>
        <dbReference type="ARBA" id="ARBA00022840"/>
    </source>
</evidence>
<comment type="catalytic activity">
    <reaction evidence="1">
        <text>ATP + protein L-histidine = ADP + protein N-phospho-L-histidine.</text>
        <dbReference type="EC" id="2.7.13.3"/>
    </reaction>
</comment>
<evidence type="ECO:0000256" key="2">
    <source>
        <dbReference type="ARBA" id="ARBA00004236"/>
    </source>
</evidence>
<keyword evidence="9" id="KW-0067">ATP-binding</keyword>
<dbReference type="SMART" id="SM00387">
    <property type="entry name" value="HATPase_c"/>
    <property type="match status" value="1"/>
</dbReference>
<feature type="compositionally biased region" description="Pro residues" evidence="13">
    <location>
        <begin position="320"/>
        <end position="341"/>
    </location>
</feature>
<dbReference type="PROSITE" id="PS50109">
    <property type="entry name" value="HIS_KIN"/>
    <property type="match status" value="1"/>
</dbReference>
<dbReference type="GO" id="GO:0007234">
    <property type="term" value="P:osmosensory signaling via phosphorelay pathway"/>
    <property type="evidence" value="ECO:0007669"/>
    <property type="project" value="TreeGrafter"/>
</dbReference>
<dbReference type="RefSeq" id="WP_145860089.1">
    <property type="nucleotide sequence ID" value="NZ_RPFW01000008.1"/>
</dbReference>